<dbReference type="GO" id="GO:0032798">
    <property type="term" value="C:Swi5-Sfr1 complex"/>
    <property type="evidence" value="ECO:0000318"/>
    <property type="project" value="GO_Central"/>
</dbReference>
<evidence type="ECO:0000313" key="14">
    <source>
        <dbReference type="Proteomes" id="UP000015101"/>
    </source>
</evidence>
<dbReference type="GO" id="GO:0003713">
    <property type="term" value="F:transcription coactivator activity"/>
    <property type="evidence" value="ECO:0000318"/>
    <property type="project" value="GO_Central"/>
</dbReference>
<dbReference type="InterPro" id="IPR018468">
    <property type="entry name" value="SFR1/Mei5"/>
</dbReference>
<dbReference type="PANTHER" id="PTHR28643:SF1">
    <property type="entry name" value="SWI5-DEPENDENT RECOMBINATION DNA REPAIR PROTEIN 1 HOMOLOG"/>
    <property type="match status" value="1"/>
</dbReference>
<keyword evidence="14" id="KW-1185">Reference proteome</keyword>
<comment type="subcellular location">
    <subcellularLocation>
        <location evidence="1">Nucleus</location>
    </subcellularLocation>
</comment>
<keyword evidence="8" id="KW-0234">DNA repair</keyword>
<evidence type="ECO:0000256" key="8">
    <source>
        <dbReference type="ARBA" id="ARBA00023204"/>
    </source>
</evidence>
<dbReference type="GO" id="GO:0045893">
    <property type="term" value="P:positive regulation of DNA-templated transcription"/>
    <property type="evidence" value="ECO:0000318"/>
    <property type="project" value="GO_Central"/>
</dbReference>
<reference evidence="12 14" key="2">
    <citation type="journal article" date="2013" name="Nature">
        <title>Insights into bilaterian evolution from three spiralian genomes.</title>
        <authorList>
            <person name="Simakov O."/>
            <person name="Marletaz F."/>
            <person name="Cho S.J."/>
            <person name="Edsinger-Gonzales E."/>
            <person name="Havlak P."/>
            <person name="Hellsten U."/>
            <person name="Kuo D.H."/>
            <person name="Larsson T."/>
            <person name="Lv J."/>
            <person name="Arendt D."/>
            <person name="Savage R."/>
            <person name="Osoegawa K."/>
            <person name="de Jong P."/>
            <person name="Grimwood J."/>
            <person name="Chapman J.A."/>
            <person name="Shapiro H."/>
            <person name="Aerts A."/>
            <person name="Otillar R.P."/>
            <person name="Terry A.Y."/>
            <person name="Boore J.L."/>
            <person name="Grigoriev I.V."/>
            <person name="Lindberg D.R."/>
            <person name="Seaver E.C."/>
            <person name="Weisblat D.A."/>
            <person name="Putnam N.H."/>
            <person name="Rokhsar D.S."/>
        </authorList>
    </citation>
    <scope>NUCLEOTIDE SEQUENCE</scope>
</reference>
<dbReference type="InParanoid" id="T1FLR2"/>
<sequence>MYKSNKRLSGFNSPVLTGPKKSKISAETSSSASLSPVQATTSEEINNNNNDDDDGGEELTELKKELNDLKKELNQKEEMLRKLKLVKMYRDKKDFKNLPDLTEKWKNCCQKALQDLHMLLPDPRPSMLQLLQNLQIEPLLLGYNVEEDSFDT</sequence>
<evidence type="ECO:0000256" key="10">
    <source>
        <dbReference type="ARBA" id="ARBA00033234"/>
    </source>
</evidence>
<proteinExistence type="inferred from homology"/>
<feature type="region of interest" description="Disordered" evidence="11">
    <location>
        <begin position="1"/>
        <end position="57"/>
    </location>
</feature>
<dbReference type="PANTHER" id="PTHR28643">
    <property type="entry name" value="SWI5-DEPENDENT RECOMBINATION DNA REPAIR PROTEIN 1 HOMOLOG"/>
    <property type="match status" value="1"/>
</dbReference>
<dbReference type="OMA" id="EEWHENR"/>
<dbReference type="AlphaFoldDB" id="T1FLR2"/>
<dbReference type="InterPro" id="IPR042429">
    <property type="entry name" value="SFR1"/>
</dbReference>
<dbReference type="CTD" id="20209761"/>
<dbReference type="Pfam" id="PF10376">
    <property type="entry name" value="Mei5"/>
    <property type="match status" value="1"/>
</dbReference>
<evidence type="ECO:0000256" key="1">
    <source>
        <dbReference type="ARBA" id="ARBA00004123"/>
    </source>
</evidence>
<name>T1FLR2_HELRO</name>
<protein>
    <recommendedName>
        <fullName evidence="3">Swi5-dependent recombination DNA repair protein 1 homolog</fullName>
    </recommendedName>
    <alternativeName>
        <fullName evidence="10">Meiosis protein 5 homolog</fullName>
    </alternativeName>
</protein>
<dbReference type="EnsemblMetazoa" id="HelroT184679">
    <property type="protein sequence ID" value="HelroP184679"/>
    <property type="gene ID" value="HelroG184679"/>
</dbReference>
<evidence type="ECO:0000256" key="5">
    <source>
        <dbReference type="ARBA" id="ARBA00023015"/>
    </source>
</evidence>
<dbReference type="EMBL" id="AMQM01011399">
    <property type="status" value="NOT_ANNOTATED_CDS"/>
    <property type="molecule type" value="Genomic_DNA"/>
</dbReference>
<evidence type="ECO:0000256" key="2">
    <source>
        <dbReference type="ARBA" id="ARBA00008729"/>
    </source>
</evidence>
<accession>T1FLR2</accession>
<dbReference type="GeneID" id="20209761"/>
<reference evidence="14" key="1">
    <citation type="submission" date="2012-12" db="EMBL/GenBank/DDBJ databases">
        <authorList>
            <person name="Hellsten U."/>
            <person name="Grimwood J."/>
            <person name="Chapman J.A."/>
            <person name="Shapiro H."/>
            <person name="Aerts A."/>
            <person name="Otillar R.P."/>
            <person name="Terry A.Y."/>
            <person name="Boore J.L."/>
            <person name="Simakov O."/>
            <person name="Marletaz F."/>
            <person name="Cho S.-J."/>
            <person name="Edsinger-Gonzales E."/>
            <person name="Havlak P."/>
            <person name="Kuo D.-H."/>
            <person name="Larsson T."/>
            <person name="Lv J."/>
            <person name="Arendt D."/>
            <person name="Savage R."/>
            <person name="Osoegawa K."/>
            <person name="de Jong P."/>
            <person name="Lindberg D.R."/>
            <person name="Seaver E.C."/>
            <person name="Weisblat D.A."/>
            <person name="Putnam N.H."/>
            <person name="Grigoriev I.V."/>
            <person name="Rokhsar D.S."/>
        </authorList>
    </citation>
    <scope>NUCLEOTIDE SEQUENCE</scope>
</reference>
<evidence type="ECO:0000256" key="7">
    <source>
        <dbReference type="ARBA" id="ARBA00023163"/>
    </source>
</evidence>
<dbReference type="EMBL" id="KB096315">
    <property type="protein sequence ID" value="ESO06731.1"/>
    <property type="molecule type" value="Genomic_DNA"/>
</dbReference>
<organism evidence="13 14">
    <name type="scientific">Helobdella robusta</name>
    <name type="common">Californian leech</name>
    <dbReference type="NCBI Taxonomy" id="6412"/>
    <lineage>
        <taxon>Eukaryota</taxon>
        <taxon>Metazoa</taxon>
        <taxon>Spiralia</taxon>
        <taxon>Lophotrochozoa</taxon>
        <taxon>Annelida</taxon>
        <taxon>Clitellata</taxon>
        <taxon>Hirudinea</taxon>
        <taxon>Rhynchobdellida</taxon>
        <taxon>Glossiphoniidae</taxon>
        <taxon>Helobdella</taxon>
    </lineage>
</organism>
<evidence type="ECO:0000256" key="9">
    <source>
        <dbReference type="ARBA" id="ARBA00023242"/>
    </source>
</evidence>
<evidence type="ECO:0000313" key="13">
    <source>
        <dbReference type="EnsemblMetazoa" id="HelroP184679"/>
    </source>
</evidence>
<dbReference type="Gene3D" id="6.10.140.1020">
    <property type="match status" value="1"/>
</dbReference>
<keyword evidence="6" id="KW-0175">Coiled coil</keyword>
<dbReference type="HOGENOM" id="CLU_1724288_0_0_1"/>
<dbReference type="eggNOG" id="ENOG502S1QX">
    <property type="taxonomic scope" value="Eukaryota"/>
</dbReference>
<dbReference type="GO" id="GO:0000724">
    <property type="term" value="P:double-strand break repair via homologous recombination"/>
    <property type="evidence" value="ECO:0000318"/>
    <property type="project" value="GO_Central"/>
</dbReference>
<dbReference type="KEGG" id="hro:HELRODRAFT_184679"/>
<evidence type="ECO:0000256" key="4">
    <source>
        <dbReference type="ARBA" id="ARBA00022763"/>
    </source>
</evidence>
<evidence type="ECO:0000313" key="12">
    <source>
        <dbReference type="EMBL" id="ESO06731.1"/>
    </source>
</evidence>
<evidence type="ECO:0000256" key="3">
    <source>
        <dbReference type="ARBA" id="ARBA00014688"/>
    </source>
</evidence>
<keyword evidence="4" id="KW-0227">DNA damage</keyword>
<dbReference type="Proteomes" id="UP000015101">
    <property type="component" value="Unassembled WGS sequence"/>
</dbReference>
<keyword evidence="9" id="KW-0539">Nucleus</keyword>
<dbReference type="OrthoDB" id="10051617at2759"/>
<keyword evidence="5" id="KW-0805">Transcription regulation</keyword>
<evidence type="ECO:0000256" key="6">
    <source>
        <dbReference type="ARBA" id="ARBA00023054"/>
    </source>
</evidence>
<feature type="compositionally biased region" description="Polar residues" evidence="11">
    <location>
        <begin position="36"/>
        <end position="45"/>
    </location>
</feature>
<gene>
    <name evidence="13" type="primary">20209761</name>
    <name evidence="12" type="ORF">HELRODRAFT_184679</name>
</gene>
<reference evidence="13" key="3">
    <citation type="submission" date="2015-06" db="UniProtKB">
        <authorList>
            <consortium name="EnsemblMetazoa"/>
        </authorList>
    </citation>
    <scope>IDENTIFICATION</scope>
</reference>
<keyword evidence="7" id="KW-0804">Transcription</keyword>
<feature type="compositionally biased region" description="Low complexity" evidence="11">
    <location>
        <begin position="25"/>
        <end position="35"/>
    </location>
</feature>
<comment type="similarity">
    <text evidence="2">Belongs to the SFR1/MEI5 family.</text>
</comment>
<dbReference type="RefSeq" id="XP_009015171.1">
    <property type="nucleotide sequence ID" value="XM_009016923.1"/>
</dbReference>
<evidence type="ECO:0000256" key="11">
    <source>
        <dbReference type="SAM" id="MobiDB-lite"/>
    </source>
</evidence>